<evidence type="ECO:0000313" key="3">
    <source>
        <dbReference type="EMBL" id="KKM26439.1"/>
    </source>
</evidence>
<reference evidence="3" key="1">
    <citation type="journal article" date="2015" name="Nature">
        <title>Complex archaea that bridge the gap between prokaryotes and eukaryotes.</title>
        <authorList>
            <person name="Spang A."/>
            <person name="Saw J.H."/>
            <person name="Jorgensen S.L."/>
            <person name="Zaremba-Niedzwiedzka K."/>
            <person name="Martijn J."/>
            <person name="Lind A.E."/>
            <person name="van Eijk R."/>
            <person name="Schleper C."/>
            <person name="Guy L."/>
            <person name="Ettema T.J."/>
        </authorList>
    </citation>
    <scope>NUCLEOTIDE SEQUENCE</scope>
</reference>
<dbReference type="InterPro" id="IPR024163">
    <property type="entry name" value="Aerotolerance_reg_N"/>
</dbReference>
<evidence type="ECO:0000256" key="1">
    <source>
        <dbReference type="SAM" id="Phobius"/>
    </source>
</evidence>
<dbReference type="AlphaFoldDB" id="A0A0F9J1W6"/>
<organism evidence="3">
    <name type="scientific">marine sediment metagenome</name>
    <dbReference type="NCBI Taxonomy" id="412755"/>
    <lineage>
        <taxon>unclassified sequences</taxon>
        <taxon>metagenomes</taxon>
        <taxon>ecological metagenomes</taxon>
    </lineage>
</organism>
<gene>
    <name evidence="3" type="ORF">LCGC14_1584740</name>
</gene>
<dbReference type="EMBL" id="LAZR01012510">
    <property type="protein sequence ID" value="KKM26439.1"/>
    <property type="molecule type" value="Genomic_DNA"/>
</dbReference>
<feature type="domain" description="Aerotolerance regulator N-terminal" evidence="2">
    <location>
        <begin position="5"/>
        <end position="43"/>
    </location>
</feature>
<keyword evidence="1" id="KW-0812">Transmembrane</keyword>
<name>A0A0F9J1W6_9ZZZZ</name>
<keyword evidence="1" id="KW-1133">Transmembrane helix</keyword>
<accession>A0A0F9J1W6</accession>
<dbReference type="Pfam" id="PF07584">
    <property type="entry name" value="BatA"/>
    <property type="match status" value="1"/>
</dbReference>
<evidence type="ECO:0000259" key="2">
    <source>
        <dbReference type="Pfam" id="PF07584"/>
    </source>
</evidence>
<keyword evidence="1" id="KW-0472">Membrane</keyword>
<sequence>MLDNVTFANPEFFWLLLLLPLAVLWYFYKRKEQVASLKMPTIKGF</sequence>
<proteinExistence type="predicted"/>
<protein>
    <recommendedName>
        <fullName evidence="2">Aerotolerance regulator N-terminal domain-containing protein</fullName>
    </recommendedName>
</protein>
<comment type="caution">
    <text evidence="3">The sequence shown here is derived from an EMBL/GenBank/DDBJ whole genome shotgun (WGS) entry which is preliminary data.</text>
</comment>
<feature type="transmembrane region" description="Helical" evidence="1">
    <location>
        <begin position="12"/>
        <end position="28"/>
    </location>
</feature>